<name>A0ABT5YIN0_9PROT</name>
<dbReference type="PANTHER" id="PTHR35011">
    <property type="entry name" value="2,3-DIKETO-L-GULONATE TRAP TRANSPORTER SMALL PERMEASE PROTEIN YIAM"/>
    <property type="match status" value="1"/>
</dbReference>
<evidence type="ECO:0000256" key="6">
    <source>
        <dbReference type="ARBA" id="ARBA00022989"/>
    </source>
</evidence>
<comment type="caution">
    <text evidence="11">The sequence shown here is derived from an EMBL/GenBank/DDBJ whole genome shotgun (WGS) entry which is preliminary data.</text>
</comment>
<dbReference type="RefSeq" id="WP_275819609.1">
    <property type="nucleotide sequence ID" value="NZ_JARHUD010000001.1"/>
</dbReference>
<keyword evidence="7 9" id="KW-0472">Membrane</keyword>
<feature type="transmembrane region" description="Helical" evidence="9">
    <location>
        <begin position="55"/>
        <end position="71"/>
    </location>
</feature>
<evidence type="ECO:0000256" key="4">
    <source>
        <dbReference type="ARBA" id="ARBA00022519"/>
    </source>
</evidence>
<feature type="transmembrane region" description="Helical" evidence="9">
    <location>
        <begin position="92"/>
        <end position="114"/>
    </location>
</feature>
<protein>
    <recommendedName>
        <fullName evidence="9">TRAP transporter small permease protein</fullName>
    </recommendedName>
</protein>
<comment type="function">
    <text evidence="9">Part of the tripartite ATP-independent periplasmic (TRAP) transport system.</text>
</comment>
<sequence>MTHLLAVSRLLDWPSRVIGRWLYWLVAAIVLLKFSTVAMRYLFSSTSIKLQDSVTYAHATLFMLMVGYAYLKNDHVRVDMIYGRLSRRGRALIDLGCIFLGILPLCALLLYFGWPYVAASWKIREGALFFGGLPGTYLLKTVVLGFVLLLFLQAMAITLRCIAVLAGEEVEVFGAPWEEPQ</sequence>
<comment type="subunit">
    <text evidence="9">The complex comprises the extracytoplasmic solute receptor protein and the two transmembrane proteins.</text>
</comment>
<dbReference type="InterPro" id="IPR007387">
    <property type="entry name" value="TRAP_DctQ"/>
</dbReference>
<evidence type="ECO:0000256" key="9">
    <source>
        <dbReference type="RuleBase" id="RU369079"/>
    </source>
</evidence>
<keyword evidence="5 9" id="KW-0812">Transmembrane</keyword>
<evidence type="ECO:0000256" key="8">
    <source>
        <dbReference type="ARBA" id="ARBA00038436"/>
    </source>
</evidence>
<accession>A0ABT5YIN0</accession>
<evidence type="ECO:0000256" key="3">
    <source>
        <dbReference type="ARBA" id="ARBA00022475"/>
    </source>
</evidence>
<feature type="transmembrane region" description="Helical" evidence="9">
    <location>
        <begin position="21"/>
        <end position="43"/>
    </location>
</feature>
<proteinExistence type="inferred from homology"/>
<evidence type="ECO:0000259" key="10">
    <source>
        <dbReference type="Pfam" id="PF04290"/>
    </source>
</evidence>
<evidence type="ECO:0000256" key="1">
    <source>
        <dbReference type="ARBA" id="ARBA00004429"/>
    </source>
</evidence>
<organism evidence="11 12">
    <name type="scientific">Aquibaculum arenosum</name>
    <dbReference type="NCBI Taxonomy" id="3032591"/>
    <lineage>
        <taxon>Bacteria</taxon>
        <taxon>Pseudomonadati</taxon>
        <taxon>Pseudomonadota</taxon>
        <taxon>Alphaproteobacteria</taxon>
        <taxon>Rhodospirillales</taxon>
        <taxon>Rhodovibrionaceae</taxon>
        <taxon>Aquibaculum</taxon>
    </lineage>
</organism>
<keyword evidence="2 9" id="KW-0813">Transport</keyword>
<evidence type="ECO:0000256" key="5">
    <source>
        <dbReference type="ARBA" id="ARBA00022692"/>
    </source>
</evidence>
<dbReference type="InterPro" id="IPR055348">
    <property type="entry name" value="DctQ"/>
</dbReference>
<dbReference type="Proteomes" id="UP001215503">
    <property type="component" value="Unassembled WGS sequence"/>
</dbReference>
<feature type="domain" description="Tripartite ATP-independent periplasmic transporters DctQ component" evidence="10">
    <location>
        <begin position="29"/>
        <end position="156"/>
    </location>
</feature>
<keyword evidence="4 9" id="KW-0997">Cell inner membrane</keyword>
<feature type="transmembrane region" description="Helical" evidence="9">
    <location>
        <begin position="126"/>
        <end position="152"/>
    </location>
</feature>
<evidence type="ECO:0000256" key="2">
    <source>
        <dbReference type="ARBA" id="ARBA00022448"/>
    </source>
</evidence>
<keyword evidence="12" id="KW-1185">Reference proteome</keyword>
<dbReference type="Pfam" id="PF04290">
    <property type="entry name" value="DctQ"/>
    <property type="match status" value="1"/>
</dbReference>
<evidence type="ECO:0000256" key="7">
    <source>
        <dbReference type="ARBA" id="ARBA00023136"/>
    </source>
</evidence>
<evidence type="ECO:0000313" key="12">
    <source>
        <dbReference type="Proteomes" id="UP001215503"/>
    </source>
</evidence>
<gene>
    <name evidence="11" type="ORF">P2G67_02290</name>
</gene>
<evidence type="ECO:0000313" key="11">
    <source>
        <dbReference type="EMBL" id="MDF2094802.1"/>
    </source>
</evidence>
<dbReference type="PANTHER" id="PTHR35011:SF4">
    <property type="entry name" value="SLL1102 PROTEIN"/>
    <property type="match status" value="1"/>
</dbReference>
<comment type="similarity">
    <text evidence="8 9">Belongs to the TRAP transporter small permease family.</text>
</comment>
<keyword evidence="6 9" id="KW-1133">Transmembrane helix</keyword>
<keyword evidence="3" id="KW-1003">Cell membrane</keyword>
<dbReference type="EMBL" id="JARHUD010000001">
    <property type="protein sequence ID" value="MDF2094802.1"/>
    <property type="molecule type" value="Genomic_DNA"/>
</dbReference>
<reference evidence="11 12" key="1">
    <citation type="submission" date="2023-03" db="EMBL/GenBank/DDBJ databases">
        <title>Fodinicurvata sp. CAU 1616 isolated from sea sendiment.</title>
        <authorList>
            <person name="Kim W."/>
        </authorList>
    </citation>
    <scope>NUCLEOTIDE SEQUENCE [LARGE SCALE GENOMIC DNA]</scope>
    <source>
        <strain evidence="11 12">CAU 1616</strain>
    </source>
</reference>
<comment type="subcellular location">
    <subcellularLocation>
        <location evidence="1 9">Cell inner membrane</location>
        <topology evidence="1 9">Multi-pass membrane protein</topology>
    </subcellularLocation>
</comment>